<comment type="caution">
    <text evidence="1">The sequence shown here is derived from an EMBL/GenBank/DDBJ whole genome shotgun (WGS) entry which is preliminary data.</text>
</comment>
<reference evidence="1" key="2">
    <citation type="submission" date="2023-05" db="EMBL/GenBank/DDBJ databases">
        <authorList>
            <consortium name="Lawrence Berkeley National Laboratory"/>
            <person name="Steindorff A."/>
            <person name="Hensen N."/>
            <person name="Bonometti L."/>
            <person name="Westerberg I."/>
            <person name="Brannstrom I.O."/>
            <person name="Guillou S."/>
            <person name="Cros-Aarteil S."/>
            <person name="Calhoun S."/>
            <person name="Haridas S."/>
            <person name="Kuo A."/>
            <person name="Mondo S."/>
            <person name="Pangilinan J."/>
            <person name="Riley R."/>
            <person name="Labutti K."/>
            <person name="Andreopoulos B."/>
            <person name="Lipzen A."/>
            <person name="Chen C."/>
            <person name="Yanf M."/>
            <person name="Daum C."/>
            <person name="Ng V."/>
            <person name="Clum A."/>
            <person name="Ohm R."/>
            <person name="Martin F."/>
            <person name="Silar P."/>
            <person name="Natvig D."/>
            <person name="Lalanne C."/>
            <person name="Gautier V."/>
            <person name="Ament-Velasquez S.L."/>
            <person name="Kruys A."/>
            <person name="Hutchinson M.I."/>
            <person name="Powell A.J."/>
            <person name="Barry K."/>
            <person name="Miller A.N."/>
            <person name="Grigoriev I.V."/>
            <person name="Debuchy R."/>
            <person name="Gladieux P."/>
            <person name="Thoren M.H."/>
            <person name="Johannesson H."/>
        </authorList>
    </citation>
    <scope>NUCLEOTIDE SEQUENCE</scope>
    <source>
        <strain evidence="1">CBS 731.68</strain>
    </source>
</reference>
<dbReference type="EMBL" id="MU853223">
    <property type="protein sequence ID" value="KAK4129171.1"/>
    <property type="molecule type" value="Genomic_DNA"/>
</dbReference>
<organism evidence="1 2">
    <name type="scientific">Parathielavia appendiculata</name>
    <dbReference type="NCBI Taxonomy" id="2587402"/>
    <lineage>
        <taxon>Eukaryota</taxon>
        <taxon>Fungi</taxon>
        <taxon>Dikarya</taxon>
        <taxon>Ascomycota</taxon>
        <taxon>Pezizomycotina</taxon>
        <taxon>Sordariomycetes</taxon>
        <taxon>Sordariomycetidae</taxon>
        <taxon>Sordariales</taxon>
        <taxon>Chaetomiaceae</taxon>
        <taxon>Parathielavia</taxon>
    </lineage>
</organism>
<keyword evidence="2" id="KW-1185">Reference proteome</keyword>
<dbReference type="AlphaFoldDB" id="A0AAN6Z8T3"/>
<reference evidence="1" key="1">
    <citation type="journal article" date="2023" name="Mol. Phylogenet. Evol.">
        <title>Genome-scale phylogeny and comparative genomics of the fungal order Sordariales.</title>
        <authorList>
            <person name="Hensen N."/>
            <person name="Bonometti L."/>
            <person name="Westerberg I."/>
            <person name="Brannstrom I.O."/>
            <person name="Guillou S."/>
            <person name="Cros-Aarteil S."/>
            <person name="Calhoun S."/>
            <person name="Haridas S."/>
            <person name="Kuo A."/>
            <person name="Mondo S."/>
            <person name="Pangilinan J."/>
            <person name="Riley R."/>
            <person name="LaButti K."/>
            <person name="Andreopoulos B."/>
            <person name="Lipzen A."/>
            <person name="Chen C."/>
            <person name="Yan M."/>
            <person name="Daum C."/>
            <person name="Ng V."/>
            <person name="Clum A."/>
            <person name="Steindorff A."/>
            <person name="Ohm R.A."/>
            <person name="Martin F."/>
            <person name="Silar P."/>
            <person name="Natvig D.O."/>
            <person name="Lalanne C."/>
            <person name="Gautier V."/>
            <person name="Ament-Velasquez S.L."/>
            <person name="Kruys A."/>
            <person name="Hutchinson M.I."/>
            <person name="Powell A.J."/>
            <person name="Barry K."/>
            <person name="Miller A.N."/>
            <person name="Grigoriev I.V."/>
            <person name="Debuchy R."/>
            <person name="Gladieux P."/>
            <person name="Hiltunen Thoren M."/>
            <person name="Johannesson H."/>
        </authorList>
    </citation>
    <scope>NUCLEOTIDE SEQUENCE</scope>
    <source>
        <strain evidence="1">CBS 731.68</strain>
    </source>
</reference>
<evidence type="ECO:0000313" key="2">
    <source>
        <dbReference type="Proteomes" id="UP001302602"/>
    </source>
</evidence>
<dbReference type="GeneID" id="87828591"/>
<protein>
    <submittedName>
        <fullName evidence="1">Uncharacterized protein</fullName>
    </submittedName>
</protein>
<dbReference type="Gene3D" id="3.90.950.10">
    <property type="match status" value="1"/>
</dbReference>
<evidence type="ECO:0000313" key="1">
    <source>
        <dbReference type="EMBL" id="KAK4129171.1"/>
    </source>
</evidence>
<accession>A0AAN6Z8T3</accession>
<dbReference type="RefSeq" id="XP_062652942.1">
    <property type="nucleotide sequence ID" value="XM_062791822.1"/>
</dbReference>
<proteinExistence type="predicted"/>
<dbReference type="SUPFAM" id="SSF52972">
    <property type="entry name" value="ITPase-like"/>
    <property type="match status" value="1"/>
</dbReference>
<dbReference type="InterPro" id="IPR029001">
    <property type="entry name" value="ITPase-like_fam"/>
</dbReference>
<sequence length="293" mass="32586">MSTQPTAVSESTEVDKSAVLRTDIEALKKTTHVLEPFTPPKSWLNPPIHDPNLPSLSASNPDPNNVLLLVPTENEDKVRVVKDYFTRKTLHVPEHVNFPLPEPLRVTAESQVGEQPYDSAGPEGAFNRVVNAVRQLQRDPTYQKLLDDHRIGTVVVGSVENFMLRINDPDGKGTVPVDYGFVVLCRIPVVRSTATVGWGGQSWEWRTGISRGVTVPVDYWTEAERAGFDDDREATREARRRFGKMTVGTLLARYAGLSSANWHEQLAEVSRYDLLAEAMANMEAPWPASAAEK</sequence>
<gene>
    <name evidence="1" type="ORF">N657DRAFT_639736</name>
</gene>
<name>A0AAN6Z8T3_9PEZI</name>
<dbReference type="Proteomes" id="UP001302602">
    <property type="component" value="Unassembled WGS sequence"/>
</dbReference>